<sequence length="186" mass="22314">MIIDNAVRVYTRQEWRKWLSEHHQSEAYCWLVTAKNDPISYLDTVEEALCFGWIDSTRKRIDENQKCQRFTPRRKNSNWTELNKERVRRLARLGLMTEAGNKVLPEMDPNSFVIHEEILKRLEQDEELYRNFQALPGLYVRIRMDNIQSVKSDAALYASRLDKFIEHTRLNKIYGQWHDDGRLLEE</sequence>
<protein>
    <submittedName>
        <fullName evidence="1">Thymidylate synthase</fullName>
    </submittedName>
</protein>
<evidence type="ECO:0000313" key="2">
    <source>
        <dbReference type="Proteomes" id="UP000261905"/>
    </source>
</evidence>
<organism evidence="1 2">
    <name type="scientific">Paenibacillus paeoniae</name>
    <dbReference type="NCBI Taxonomy" id="2292705"/>
    <lineage>
        <taxon>Bacteria</taxon>
        <taxon>Bacillati</taxon>
        <taxon>Bacillota</taxon>
        <taxon>Bacilli</taxon>
        <taxon>Bacillales</taxon>
        <taxon>Paenibacillaceae</taxon>
        <taxon>Paenibacillus</taxon>
    </lineage>
</organism>
<dbReference type="Pfam" id="PF13376">
    <property type="entry name" value="OmdA"/>
    <property type="match status" value="1"/>
</dbReference>
<gene>
    <name evidence="1" type="ORF">DX130_03045</name>
</gene>
<keyword evidence="2" id="KW-1185">Reference proteome</keyword>
<evidence type="ECO:0000313" key="1">
    <source>
        <dbReference type="EMBL" id="REK76057.1"/>
    </source>
</evidence>
<dbReference type="Proteomes" id="UP000261905">
    <property type="component" value="Unassembled WGS sequence"/>
</dbReference>
<dbReference type="AlphaFoldDB" id="A0A371PJU3"/>
<dbReference type="RefSeq" id="WP_116042727.1">
    <property type="nucleotide sequence ID" value="NZ_QUBQ01000001.1"/>
</dbReference>
<dbReference type="OrthoDB" id="9796999at2"/>
<proteinExistence type="predicted"/>
<reference evidence="1 2" key="1">
    <citation type="submission" date="2018-08" db="EMBL/GenBank/DDBJ databases">
        <title>Paenibacillus sp. M4BSY-1, whole genome shotgun sequence.</title>
        <authorList>
            <person name="Tuo L."/>
        </authorList>
    </citation>
    <scope>NUCLEOTIDE SEQUENCE [LARGE SCALE GENOMIC DNA]</scope>
    <source>
        <strain evidence="1 2">M4BSY-1</strain>
    </source>
</reference>
<name>A0A371PJU3_9BACL</name>
<dbReference type="EMBL" id="QUBQ01000001">
    <property type="protein sequence ID" value="REK76057.1"/>
    <property type="molecule type" value="Genomic_DNA"/>
</dbReference>
<accession>A0A371PJU3</accession>
<comment type="caution">
    <text evidence="1">The sequence shown here is derived from an EMBL/GenBank/DDBJ whole genome shotgun (WGS) entry which is preliminary data.</text>
</comment>